<sequence length="233" mass="24591">MSIPHSASLYLLYSVSTLPKRHRHGEPENGNGCFEFEFTGAEDDDDSSSSAAPRACSSDVGAAFADQLFRGGVLLPLKLPPRLHPSSAASSAATSPTAQQMGMGCRSSSSSWSPFASGGRKEMRGAGAGGGFDFDPFAAALEMVRRDGAGITPTPRRRARSLSPLRGAAGELLISSARPAAETAQKGPPWQRRKRGGVKHFLSTAPRALRPRCRKDDDGASSYRPGLLVCFGL</sequence>
<dbReference type="EnsemblPlants" id="KQK03967">
    <property type="protein sequence ID" value="KQK03967"/>
    <property type="gene ID" value="BRADI_2g10903v3"/>
</dbReference>
<gene>
    <name evidence="2" type="ORF">BRADI_2g10903v3</name>
</gene>
<evidence type="ECO:0000313" key="4">
    <source>
        <dbReference type="Proteomes" id="UP000008810"/>
    </source>
</evidence>
<evidence type="ECO:0000313" key="2">
    <source>
        <dbReference type="EMBL" id="KQK03967.1"/>
    </source>
</evidence>
<dbReference type="Gramene" id="KQK03967">
    <property type="protein sequence ID" value="KQK03967"/>
    <property type="gene ID" value="BRADI_2g10903v3"/>
</dbReference>
<organism evidence="2">
    <name type="scientific">Brachypodium distachyon</name>
    <name type="common">Purple false brome</name>
    <name type="synonym">Trachynia distachya</name>
    <dbReference type="NCBI Taxonomy" id="15368"/>
    <lineage>
        <taxon>Eukaryota</taxon>
        <taxon>Viridiplantae</taxon>
        <taxon>Streptophyta</taxon>
        <taxon>Embryophyta</taxon>
        <taxon>Tracheophyta</taxon>
        <taxon>Spermatophyta</taxon>
        <taxon>Magnoliopsida</taxon>
        <taxon>Liliopsida</taxon>
        <taxon>Poales</taxon>
        <taxon>Poaceae</taxon>
        <taxon>BOP clade</taxon>
        <taxon>Pooideae</taxon>
        <taxon>Stipodae</taxon>
        <taxon>Brachypodieae</taxon>
        <taxon>Brachypodium</taxon>
    </lineage>
</organism>
<feature type="region of interest" description="Disordered" evidence="1">
    <location>
        <begin position="84"/>
        <end position="124"/>
    </location>
</feature>
<reference evidence="3" key="3">
    <citation type="submission" date="2018-08" db="UniProtKB">
        <authorList>
            <consortium name="EnsemblPlants"/>
        </authorList>
    </citation>
    <scope>IDENTIFICATION</scope>
    <source>
        <strain evidence="3">cv. Bd21</strain>
    </source>
</reference>
<dbReference type="Proteomes" id="UP000008810">
    <property type="component" value="Chromosome 2"/>
</dbReference>
<name>A0A0Q3FX34_BRADI</name>
<dbReference type="AlphaFoldDB" id="A0A0Q3FX34"/>
<dbReference type="InParanoid" id="A0A0Q3FX34"/>
<keyword evidence="4" id="KW-1185">Reference proteome</keyword>
<accession>A0A0Q3FX34</accession>
<evidence type="ECO:0000313" key="3">
    <source>
        <dbReference type="EnsemblPlants" id="KQK03967"/>
    </source>
</evidence>
<dbReference type="FunCoup" id="A0A0Q3FX34">
    <property type="interactions" value="312"/>
</dbReference>
<evidence type="ECO:0000256" key="1">
    <source>
        <dbReference type="SAM" id="MobiDB-lite"/>
    </source>
</evidence>
<protein>
    <submittedName>
        <fullName evidence="2 3">Uncharacterized protein</fullName>
    </submittedName>
</protein>
<proteinExistence type="predicted"/>
<feature type="compositionally biased region" description="Low complexity" evidence="1">
    <location>
        <begin position="84"/>
        <end position="98"/>
    </location>
</feature>
<reference evidence="2" key="2">
    <citation type="submission" date="2017-06" db="EMBL/GenBank/DDBJ databases">
        <title>WGS assembly of Brachypodium distachyon.</title>
        <authorList>
            <consortium name="The International Brachypodium Initiative"/>
            <person name="Lucas S."/>
            <person name="Harmon-Smith M."/>
            <person name="Lail K."/>
            <person name="Tice H."/>
            <person name="Grimwood J."/>
            <person name="Bruce D."/>
            <person name="Barry K."/>
            <person name="Shu S."/>
            <person name="Lindquist E."/>
            <person name="Wang M."/>
            <person name="Pitluck S."/>
            <person name="Vogel J.P."/>
            <person name="Garvin D.F."/>
            <person name="Mockler T.C."/>
            <person name="Schmutz J."/>
            <person name="Rokhsar D."/>
            <person name="Bevan M.W."/>
        </authorList>
    </citation>
    <scope>NUCLEOTIDE SEQUENCE</scope>
    <source>
        <strain evidence="2">Bd21</strain>
    </source>
</reference>
<reference evidence="2 3" key="1">
    <citation type="journal article" date="2010" name="Nature">
        <title>Genome sequencing and analysis of the model grass Brachypodium distachyon.</title>
        <authorList>
            <consortium name="International Brachypodium Initiative"/>
        </authorList>
    </citation>
    <scope>NUCLEOTIDE SEQUENCE [LARGE SCALE GENOMIC DNA]</scope>
    <source>
        <strain evidence="2 3">Bd21</strain>
    </source>
</reference>
<dbReference type="EMBL" id="CM000881">
    <property type="protein sequence ID" value="KQK03967.1"/>
    <property type="molecule type" value="Genomic_DNA"/>
</dbReference>